<evidence type="ECO:0000313" key="6">
    <source>
        <dbReference type="EMBL" id="MBH0231297.1"/>
    </source>
</evidence>
<accession>A0A931MW26</accession>
<keyword evidence="2 4" id="KW-0663">Pyridoxal phosphate</keyword>
<dbReference type="GO" id="GO:0009097">
    <property type="term" value="P:isoleucine biosynthetic process"/>
    <property type="evidence" value="ECO:0007669"/>
    <property type="project" value="TreeGrafter"/>
</dbReference>
<dbReference type="Proteomes" id="UP000614490">
    <property type="component" value="Unassembled WGS sequence"/>
</dbReference>
<comment type="caution">
    <text evidence="6">The sequence shown here is derived from an EMBL/GenBank/DDBJ whole genome shotgun (WGS) entry which is preliminary data.</text>
</comment>
<dbReference type="SUPFAM" id="SSF53686">
    <property type="entry name" value="Tryptophan synthase beta subunit-like PLP-dependent enzymes"/>
    <property type="match status" value="1"/>
</dbReference>
<sequence length="439" mass="49130">MQEWAMEYPLIESMRDLKPVTWINPFAKKEETDRSFPLTKMDIIEAEKLWQRFAPYLAKAFPETKPLNGIIESPLREISHFKEALEKHHHETLPGTFYLKCDHELPISGSVKARGGVFEVLKHAEKLALENGMITKEDNYEKFMEPQFKQFFKQYTIGVGSTGNLALSIGTISAELGFTVDVHMSSDAKQWKKDLLRKKGVRVHEYDGDFSVAITQGREKTEEDPNGYFVDDEDSKALFLGYSVAALRLKAQLDVKQITVDEKHPLVVYLPCGVGGSPGGIAFGLKQVFGDAVHCIFVEPTHSPSVLLGMMTERHEKLCVQDFGIDNKTEADGLAVGRPSRFATEISQKLVGGAYTIEDDELYKLLTMLADREGIYVEPSAAAGLIGPLKLMQSGYVKEYGLESQLINGTHIAWSTGGALVPEEEMKVFYEKGKSLLRR</sequence>
<feature type="modified residue" description="N6-(pyridoxal phosphate)lysine" evidence="4">
    <location>
        <position position="112"/>
    </location>
</feature>
<name>A0A931MW26_9BACI</name>
<dbReference type="RefSeq" id="WP_197318180.1">
    <property type="nucleotide sequence ID" value="NZ_JADZSC010000003.1"/>
</dbReference>
<dbReference type="HAMAP" id="MF_01030">
    <property type="entry name" value="D_Ser_dehydrat"/>
    <property type="match status" value="1"/>
</dbReference>
<evidence type="ECO:0000256" key="3">
    <source>
        <dbReference type="ARBA" id="ARBA00023239"/>
    </source>
</evidence>
<organism evidence="6 7">
    <name type="scientific">Halobacillus yeomjeoni</name>
    <dbReference type="NCBI Taxonomy" id="311194"/>
    <lineage>
        <taxon>Bacteria</taxon>
        <taxon>Bacillati</taxon>
        <taxon>Bacillota</taxon>
        <taxon>Bacilli</taxon>
        <taxon>Bacillales</taxon>
        <taxon>Bacillaceae</taxon>
        <taxon>Halobacillus</taxon>
    </lineage>
</organism>
<dbReference type="PANTHER" id="PTHR48078">
    <property type="entry name" value="THREONINE DEHYDRATASE, MITOCHONDRIAL-RELATED"/>
    <property type="match status" value="1"/>
</dbReference>
<dbReference type="EMBL" id="JADZSC010000003">
    <property type="protein sequence ID" value="MBH0231297.1"/>
    <property type="molecule type" value="Genomic_DNA"/>
</dbReference>
<comment type="cofactor">
    <cofactor evidence="1 4">
        <name>pyridoxal 5'-phosphate</name>
        <dbReference type="ChEBI" id="CHEBI:597326"/>
    </cofactor>
</comment>
<dbReference type="InterPro" id="IPR036052">
    <property type="entry name" value="TrpB-like_PALP_sf"/>
</dbReference>
<dbReference type="EC" id="4.3.1.18" evidence="4"/>
<dbReference type="GO" id="GO:0008721">
    <property type="term" value="F:D-serine ammonia-lyase activity"/>
    <property type="evidence" value="ECO:0007669"/>
    <property type="project" value="UniProtKB-EC"/>
</dbReference>
<comment type="similarity">
    <text evidence="4">Belongs to the serine/threonine dehydratase family. DsdA subfamily.</text>
</comment>
<dbReference type="InterPro" id="IPR011780">
    <property type="entry name" value="D_Ser_am_lyase"/>
</dbReference>
<dbReference type="GO" id="GO:0016836">
    <property type="term" value="F:hydro-lyase activity"/>
    <property type="evidence" value="ECO:0007669"/>
    <property type="project" value="UniProtKB-UniRule"/>
</dbReference>
<gene>
    <name evidence="4" type="primary">dsdA</name>
    <name evidence="6" type="ORF">H0267_13800</name>
</gene>
<keyword evidence="3 4" id="KW-0456">Lyase</keyword>
<dbReference type="AlphaFoldDB" id="A0A931MW26"/>
<evidence type="ECO:0000259" key="5">
    <source>
        <dbReference type="Pfam" id="PF00291"/>
    </source>
</evidence>
<reference evidence="6 7" key="1">
    <citation type="journal article" date="2005" name="Int. J. Syst. Evol. Microbiol.">
        <title>Halobacillus yeomjeoni sp. nov., isolated from a marine solar saltern in Korea.</title>
        <authorList>
            <person name="Yoon J.H."/>
            <person name="Kang S.J."/>
            <person name="Lee C.H."/>
            <person name="Oh H.W."/>
            <person name="Oh T.K."/>
        </authorList>
    </citation>
    <scope>NUCLEOTIDE SEQUENCE [LARGE SCALE GENOMIC DNA]</scope>
    <source>
        <strain evidence="6 7">KCTC 3957</strain>
    </source>
</reference>
<dbReference type="GO" id="GO:0030170">
    <property type="term" value="F:pyridoxal phosphate binding"/>
    <property type="evidence" value="ECO:0007669"/>
    <property type="project" value="InterPro"/>
</dbReference>
<evidence type="ECO:0000256" key="1">
    <source>
        <dbReference type="ARBA" id="ARBA00001933"/>
    </source>
</evidence>
<dbReference type="Pfam" id="PF00291">
    <property type="entry name" value="PALP"/>
    <property type="match status" value="1"/>
</dbReference>
<comment type="catalytic activity">
    <reaction evidence="4">
        <text>D-serine = pyruvate + NH4(+)</text>
        <dbReference type="Rhea" id="RHEA:13977"/>
        <dbReference type="ChEBI" id="CHEBI:15361"/>
        <dbReference type="ChEBI" id="CHEBI:28938"/>
        <dbReference type="ChEBI" id="CHEBI:35247"/>
        <dbReference type="EC" id="4.3.1.18"/>
    </reaction>
</comment>
<protein>
    <recommendedName>
        <fullName evidence="4">Probable D-serine dehydratase</fullName>
        <ecNumber evidence="4">4.3.1.18</ecNumber>
    </recommendedName>
    <alternativeName>
        <fullName evidence="4">D-serine deaminase</fullName>
        <shortName evidence="4">DSD</shortName>
    </alternativeName>
</protein>
<evidence type="ECO:0000313" key="7">
    <source>
        <dbReference type="Proteomes" id="UP000614490"/>
    </source>
</evidence>
<feature type="domain" description="Tryptophan synthase beta chain-like PALP" evidence="5">
    <location>
        <begin position="91"/>
        <end position="398"/>
    </location>
</feature>
<evidence type="ECO:0000256" key="4">
    <source>
        <dbReference type="HAMAP-Rule" id="MF_01030"/>
    </source>
</evidence>
<dbReference type="InterPro" id="IPR001926">
    <property type="entry name" value="TrpB-like_PALP"/>
</dbReference>
<dbReference type="NCBIfam" id="NF002823">
    <property type="entry name" value="PRK02991.1"/>
    <property type="match status" value="1"/>
</dbReference>
<keyword evidence="7" id="KW-1185">Reference proteome</keyword>
<dbReference type="GO" id="GO:0036088">
    <property type="term" value="P:D-serine catabolic process"/>
    <property type="evidence" value="ECO:0007669"/>
    <property type="project" value="TreeGrafter"/>
</dbReference>
<dbReference type="PANTHER" id="PTHR48078:SF9">
    <property type="entry name" value="D-SERINE DEHYDRATASE"/>
    <property type="match status" value="1"/>
</dbReference>
<dbReference type="InterPro" id="IPR050147">
    <property type="entry name" value="Ser/Thr_Dehydratase"/>
</dbReference>
<dbReference type="NCBIfam" id="TIGR02035">
    <property type="entry name" value="D_Ser_am_lyase"/>
    <property type="match status" value="1"/>
</dbReference>
<proteinExistence type="inferred from homology"/>
<dbReference type="Gene3D" id="3.40.50.1100">
    <property type="match status" value="2"/>
</dbReference>
<evidence type="ECO:0000256" key="2">
    <source>
        <dbReference type="ARBA" id="ARBA00022898"/>
    </source>
</evidence>